<organism evidence="2 3">
    <name type="scientific">Euplotes crassus</name>
    <dbReference type="NCBI Taxonomy" id="5936"/>
    <lineage>
        <taxon>Eukaryota</taxon>
        <taxon>Sar</taxon>
        <taxon>Alveolata</taxon>
        <taxon>Ciliophora</taxon>
        <taxon>Intramacronucleata</taxon>
        <taxon>Spirotrichea</taxon>
        <taxon>Hypotrichia</taxon>
        <taxon>Euplotida</taxon>
        <taxon>Euplotidae</taxon>
        <taxon>Moneuplotes</taxon>
    </lineage>
</organism>
<dbReference type="EMBL" id="CAMPGE010007003">
    <property type="protein sequence ID" value="CAI2365927.1"/>
    <property type="molecule type" value="Genomic_DNA"/>
</dbReference>
<feature type="region of interest" description="Disordered" evidence="1">
    <location>
        <begin position="353"/>
        <end position="390"/>
    </location>
</feature>
<name>A0AAD1UBT6_EUPCR</name>
<protein>
    <submittedName>
        <fullName evidence="2">Uncharacterized protein</fullName>
    </submittedName>
</protein>
<feature type="compositionally biased region" description="Polar residues" evidence="1">
    <location>
        <begin position="162"/>
        <end position="175"/>
    </location>
</feature>
<feature type="compositionally biased region" description="Polar residues" evidence="1">
    <location>
        <begin position="201"/>
        <end position="212"/>
    </location>
</feature>
<dbReference type="Proteomes" id="UP001295684">
    <property type="component" value="Unassembled WGS sequence"/>
</dbReference>
<evidence type="ECO:0000256" key="1">
    <source>
        <dbReference type="SAM" id="MobiDB-lite"/>
    </source>
</evidence>
<gene>
    <name evidence="2" type="ORF">ECRASSUSDP1_LOCUS7196</name>
</gene>
<dbReference type="AlphaFoldDB" id="A0AAD1UBT6"/>
<accession>A0AAD1UBT6</accession>
<evidence type="ECO:0000313" key="2">
    <source>
        <dbReference type="EMBL" id="CAI2365927.1"/>
    </source>
</evidence>
<feature type="region of interest" description="Disordered" evidence="1">
    <location>
        <begin position="151"/>
        <end position="225"/>
    </location>
</feature>
<feature type="compositionally biased region" description="Low complexity" evidence="1">
    <location>
        <begin position="176"/>
        <end position="192"/>
    </location>
</feature>
<proteinExistence type="predicted"/>
<reference evidence="2" key="1">
    <citation type="submission" date="2023-07" db="EMBL/GenBank/DDBJ databases">
        <authorList>
            <consortium name="AG Swart"/>
            <person name="Singh M."/>
            <person name="Singh A."/>
            <person name="Seah K."/>
            <person name="Emmerich C."/>
        </authorList>
    </citation>
    <scope>NUCLEOTIDE SEQUENCE</scope>
    <source>
        <strain evidence="2">DP1</strain>
    </source>
</reference>
<evidence type="ECO:0000313" key="3">
    <source>
        <dbReference type="Proteomes" id="UP001295684"/>
    </source>
</evidence>
<feature type="compositionally biased region" description="Basic and acidic residues" evidence="1">
    <location>
        <begin position="355"/>
        <end position="380"/>
    </location>
</feature>
<comment type="caution">
    <text evidence="2">The sequence shown here is derived from an EMBL/GenBank/DDBJ whole genome shotgun (WGS) entry which is preliminary data.</text>
</comment>
<keyword evidence="3" id="KW-1185">Reference proteome</keyword>
<sequence>MINKKDDYIRIQVFIDGRNQMEYFQIDPYKGGIASIVKRVCHRFGIIDYKEYKLEGLRGGRFYIPTLLRENDVVTLKKKRQHFITTQLTDSEPEELCESYDKCRLCINGGFDHNLQINIPNRDLDVLKDTQTKNDVEEIYIIDDIEDLEKDEEKDTDENSMLKKNNLLTETNSATSENLSLSQESLSPLSSSYPIVPDTPSFRSGLQSSQKSLKAKPHPQSIPNINEDSLMETLKRKASLQSHLMSQKASSDDSCNEKSPNLCNICSLSSIQTLSIKSSSRLLKKIRCRINSRFGYDSNISQNRDTKTKKVVVKCTHKQRRSGKLEECPWKITFEKKNGKFFKFSGSVKAHHNHSLIDKNKEHSESETKKINTVKGKEESTANTRRVSQGVISISSDTPKKKDMDNEGDAKSMDTADFDFDGLDGLDDIVDLDDFRSSKRLSAKLDFDTHHKPFVPTEDRRISVKVTNKRKKAIE</sequence>
<feature type="compositionally biased region" description="Polar residues" evidence="1">
    <location>
        <begin position="381"/>
        <end position="390"/>
    </location>
</feature>